<organism evidence="17 18">
    <name type="scientific">Aureobasidium pullulans</name>
    <name type="common">Black yeast</name>
    <name type="synonym">Pullularia pullulans</name>
    <dbReference type="NCBI Taxonomy" id="5580"/>
    <lineage>
        <taxon>Eukaryota</taxon>
        <taxon>Fungi</taxon>
        <taxon>Dikarya</taxon>
        <taxon>Ascomycota</taxon>
        <taxon>Pezizomycotina</taxon>
        <taxon>Dothideomycetes</taxon>
        <taxon>Dothideomycetidae</taxon>
        <taxon>Dothideales</taxon>
        <taxon>Saccotheciaceae</taxon>
        <taxon>Aureobasidium</taxon>
    </lineage>
</organism>
<proteinExistence type="inferred from homology"/>
<dbReference type="UniPathway" id="UPA00696"/>
<dbReference type="PANTHER" id="PTHR42715">
    <property type="entry name" value="BETA-GLUCOSIDASE"/>
    <property type="match status" value="1"/>
</dbReference>
<dbReference type="Proteomes" id="UP000304951">
    <property type="component" value="Unassembled WGS sequence"/>
</dbReference>
<evidence type="ECO:0000256" key="14">
    <source>
        <dbReference type="RuleBase" id="RU361161"/>
    </source>
</evidence>
<dbReference type="InterPro" id="IPR017853">
    <property type="entry name" value="GH"/>
</dbReference>
<dbReference type="Pfam" id="PF01915">
    <property type="entry name" value="Glyco_hydro_3_C"/>
    <property type="match status" value="1"/>
</dbReference>
<evidence type="ECO:0000256" key="13">
    <source>
        <dbReference type="ARBA" id="ARBA00023326"/>
    </source>
</evidence>
<keyword evidence="6" id="KW-0964">Secreted</keyword>
<keyword evidence="11 14" id="KW-0119">Carbohydrate metabolism</keyword>
<evidence type="ECO:0000256" key="3">
    <source>
        <dbReference type="ARBA" id="ARBA00004987"/>
    </source>
</evidence>
<evidence type="ECO:0000259" key="16">
    <source>
        <dbReference type="SMART" id="SM01217"/>
    </source>
</evidence>
<keyword evidence="15" id="KW-0472">Membrane</keyword>
<reference evidence="17 18" key="1">
    <citation type="submission" date="2018-10" db="EMBL/GenBank/DDBJ databases">
        <title>Fifty Aureobasidium pullulans genomes reveal a recombining polyextremotolerant generalist.</title>
        <authorList>
            <person name="Gostincar C."/>
            <person name="Turk M."/>
            <person name="Zajc J."/>
            <person name="Gunde-Cimerman N."/>
        </authorList>
    </citation>
    <scope>NUCLEOTIDE SEQUENCE [LARGE SCALE GENOMIC DNA]</scope>
    <source>
        <strain evidence="17 18">EXF-11900</strain>
    </source>
</reference>
<keyword evidence="10" id="KW-0325">Glycoprotein</keyword>
<sequence>MYTSLSIVCTRVSRPTMHPKVLSRLIASLLLTWTLGFVMVNGQSTTQPSLAQITSALASGSGSTSLGSALAEAGSTLESIISDTIAQLARWTTLILFPERYYSYGRSPAVYPSPQGQGSGDWSQAYSQAKALVAQMTVQEKANITLDSSETHDCSGFTGSVPRLGFPGMCLNDAESGVRTASKVNGYPAQLHIGASWNRSLAYDRALHLGQEFKTKGVNVLLGPVAGPLGRIATGGRNWEGFSNDPYLAGSLIAPTISGMQKSVIACVKHFIANEQETNRSPFLQGFLGGLINLNNSVSSNVDDRTMHELYLWPFYDAVKAGAGSTMCSYQRVNNSYGCQNSKTMNGLLKTELGFEGFVVSDWYAQHTGVASVNAGLDMVMPNSMYLDVNSFATAIKNGSINSTRLDDMATRILATWYRFANLQNPGLNDAEARQAAAEATLFQGAVEGHVLVKNVNNALPLNKPTVLSLFGYDAPGGINTSATSFQLKPNGKLNTQAYTNGKPYTDLDDLINSAQVLPAGFAGPEVALNGTLYTGGGSGAITPVSSISPEDAFRSQAAIDGTTLYADFTSQNPTVSDPKNPCLVFINSQSSETWDRSTLADIYSDTLVTNVASRCKNTMVIIHSAGIRLVDRWIDHPNITAVIYANLPGQYSGTSLTEIIYGRQSPSGRLPFTVAKNESDYGSLLRPTLPDRINPQYSQSDFTEGLFIDYKRFIQQNVTPRFAFGYGLTYSNFSYSGLQMSANDSAVTSSSPPGTIAGIAAEGGTTSLYDIVATVSIAVKNTGNVAAAEVAQLYLGIPGSGVPKVLRGFEKQLIQPGASVNMTFPLRRRDMSIWDVVRQQWVLPSGAFNIMVGKSVLDIQLQGTLTL</sequence>
<feature type="domain" description="Fibronectin type III-like" evidence="16">
    <location>
        <begin position="790"/>
        <end position="857"/>
    </location>
</feature>
<evidence type="ECO:0000256" key="10">
    <source>
        <dbReference type="ARBA" id="ARBA00023180"/>
    </source>
</evidence>
<evidence type="ECO:0000256" key="7">
    <source>
        <dbReference type="ARBA" id="ARBA00022729"/>
    </source>
</evidence>
<keyword evidence="7" id="KW-0732">Signal</keyword>
<dbReference type="InterPro" id="IPR026891">
    <property type="entry name" value="Fn3-like"/>
</dbReference>
<evidence type="ECO:0000256" key="1">
    <source>
        <dbReference type="ARBA" id="ARBA00000448"/>
    </source>
</evidence>
<evidence type="ECO:0000256" key="8">
    <source>
        <dbReference type="ARBA" id="ARBA00022801"/>
    </source>
</evidence>
<comment type="catalytic activity">
    <reaction evidence="1 14">
        <text>Hydrolysis of terminal, non-reducing beta-D-glucosyl residues with release of beta-D-glucose.</text>
        <dbReference type="EC" id="3.2.1.21"/>
    </reaction>
</comment>
<evidence type="ECO:0000256" key="6">
    <source>
        <dbReference type="ARBA" id="ARBA00022525"/>
    </source>
</evidence>
<name>A0A4S8SKT3_AURPU</name>
<dbReference type="SUPFAM" id="SSF51445">
    <property type="entry name" value="(Trans)glycosidases"/>
    <property type="match status" value="1"/>
</dbReference>
<keyword evidence="13 14" id="KW-0624">Polysaccharide degradation</keyword>
<evidence type="ECO:0000256" key="11">
    <source>
        <dbReference type="ARBA" id="ARBA00023277"/>
    </source>
</evidence>
<dbReference type="EMBL" id="QZAF01000153">
    <property type="protein sequence ID" value="THV71397.1"/>
    <property type="molecule type" value="Genomic_DNA"/>
</dbReference>
<feature type="transmembrane region" description="Helical" evidence="15">
    <location>
        <begin position="21"/>
        <end position="40"/>
    </location>
</feature>
<evidence type="ECO:0000313" key="17">
    <source>
        <dbReference type="EMBL" id="THV71397.1"/>
    </source>
</evidence>
<dbReference type="InterPro" id="IPR036881">
    <property type="entry name" value="Glyco_hydro_3_C_sf"/>
</dbReference>
<evidence type="ECO:0000256" key="2">
    <source>
        <dbReference type="ARBA" id="ARBA00004613"/>
    </source>
</evidence>
<dbReference type="InterPro" id="IPR002772">
    <property type="entry name" value="Glyco_hydro_3_C"/>
</dbReference>
<protein>
    <recommendedName>
        <fullName evidence="5 14">beta-glucosidase</fullName>
        <ecNumber evidence="5 14">3.2.1.21</ecNumber>
    </recommendedName>
</protein>
<dbReference type="GO" id="GO:0030245">
    <property type="term" value="P:cellulose catabolic process"/>
    <property type="evidence" value="ECO:0007669"/>
    <property type="project" value="UniProtKB-UniPathway"/>
</dbReference>
<dbReference type="InterPro" id="IPR050288">
    <property type="entry name" value="Cellulose_deg_GH3"/>
</dbReference>
<evidence type="ECO:0000256" key="5">
    <source>
        <dbReference type="ARBA" id="ARBA00012744"/>
    </source>
</evidence>
<dbReference type="InterPro" id="IPR001764">
    <property type="entry name" value="Glyco_hydro_3_N"/>
</dbReference>
<dbReference type="AlphaFoldDB" id="A0A4S8SKT3"/>
<evidence type="ECO:0000256" key="4">
    <source>
        <dbReference type="ARBA" id="ARBA00005336"/>
    </source>
</evidence>
<accession>A0A4S8SKT3</accession>
<dbReference type="Pfam" id="PF14310">
    <property type="entry name" value="Fn3-like"/>
    <property type="match status" value="1"/>
</dbReference>
<evidence type="ECO:0000313" key="18">
    <source>
        <dbReference type="Proteomes" id="UP000304951"/>
    </source>
</evidence>
<evidence type="ECO:0000256" key="12">
    <source>
        <dbReference type="ARBA" id="ARBA00023295"/>
    </source>
</evidence>
<keyword evidence="12 14" id="KW-0326">Glycosidase</keyword>
<comment type="pathway">
    <text evidence="3 14">Glycan metabolism; cellulose degradation.</text>
</comment>
<dbReference type="InterPro" id="IPR036962">
    <property type="entry name" value="Glyco_hydro_3_N_sf"/>
</dbReference>
<evidence type="ECO:0000256" key="9">
    <source>
        <dbReference type="ARBA" id="ARBA00023001"/>
    </source>
</evidence>
<keyword evidence="15" id="KW-0812">Transmembrane</keyword>
<dbReference type="InterPro" id="IPR013783">
    <property type="entry name" value="Ig-like_fold"/>
</dbReference>
<keyword evidence="15" id="KW-1133">Transmembrane helix</keyword>
<dbReference type="PROSITE" id="PS00775">
    <property type="entry name" value="GLYCOSYL_HYDROL_F3"/>
    <property type="match status" value="1"/>
</dbReference>
<evidence type="ECO:0000256" key="15">
    <source>
        <dbReference type="SAM" id="Phobius"/>
    </source>
</evidence>
<dbReference type="PRINTS" id="PR00133">
    <property type="entry name" value="GLHYDRLASE3"/>
</dbReference>
<gene>
    <name evidence="17" type="ORF">D6D28_04464</name>
</gene>
<dbReference type="SUPFAM" id="SSF52279">
    <property type="entry name" value="Beta-D-glucan exohydrolase, C-terminal domain"/>
    <property type="match status" value="1"/>
</dbReference>
<dbReference type="PANTHER" id="PTHR42715:SF5">
    <property type="entry name" value="BETA-GLUCOSIDASE M-RELATED"/>
    <property type="match status" value="1"/>
</dbReference>
<comment type="similarity">
    <text evidence="4 14">Belongs to the glycosyl hydrolase 3 family.</text>
</comment>
<comment type="caution">
    <text evidence="17">The sequence shown here is derived from an EMBL/GenBank/DDBJ whole genome shotgun (WGS) entry which is preliminary data.</text>
</comment>
<comment type="subcellular location">
    <subcellularLocation>
        <location evidence="2">Secreted</location>
    </subcellularLocation>
</comment>
<dbReference type="EC" id="3.2.1.21" evidence="5 14"/>
<dbReference type="GO" id="GO:0005576">
    <property type="term" value="C:extracellular region"/>
    <property type="evidence" value="ECO:0007669"/>
    <property type="project" value="UniProtKB-SubCell"/>
</dbReference>
<dbReference type="InterPro" id="IPR019800">
    <property type="entry name" value="Glyco_hydro_3_AS"/>
</dbReference>
<dbReference type="SMART" id="SM01217">
    <property type="entry name" value="Fn3_like"/>
    <property type="match status" value="1"/>
</dbReference>
<dbReference type="Gene3D" id="3.40.50.1700">
    <property type="entry name" value="Glycoside hydrolase family 3 C-terminal domain"/>
    <property type="match status" value="1"/>
</dbReference>
<dbReference type="Gene3D" id="3.20.20.300">
    <property type="entry name" value="Glycoside hydrolase, family 3, N-terminal domain"/>
    <property type="match status" value="1"/>
</dbReference>
<dbReference type="FunFam" id="3.20.20.300:FF:000002">
    <property type="entry name" value="Probable beta-glucosidase"/>
    <property type="match status" value="1"/>
</dbReference>
<dbReference type="GO" id="GO:0008422">
    <property type="term" value="F:beta-glucosidase activity"/>
    <property type="evidence" value="ECO:0007669"/>
    <property type="project" value="UniProtKB-EC"/>
</dbReference>
<dbReference type="Gene3D" id="2.60.40.10">
    <property type="entry name" value="Immunoglobulins"/>
    <property type="match status" value="1"/>
</dbReference>
<keyword evidence="8 14" id="KW-0378">Hydrolase</keyword>
<keyword evidence="9" id="KW-0136">Cellulose degradation</keyword>
<dbReference type="Pfam" id="PF00933">
    <property type="entry name" value="Glyco_hydro_3"/>
    <property type="match status" value="1"/>
</dbReference>